<dbReference type="Proteomes" id="UP000827872">
    <property type="component" value="Linkage Group LG07"/>
</dbReference>
<comment type="caution">
    <text evidence="1">The sequence shown here is derived from an EMBL/GenBank/DDBJ whole genome shotgun (WGS) entry which is preliminary data.</text>
</comment>
<sequence>MQLSHKLELTPKQYPDIWNKTGAVKLIRWSPDSCVVMVTWEYGGLSLWSVFGAQLICTLGGDFAYQSDGTKKDPLKISSMSWGSEGYHLWVIEAKSSGNVMAEKECKSEAKQFGILQFQFIKSALTINPCIIHSTYLEINWPIRFSAIDKLGQNVAVVGKFGFAHYSLLSKKWKLFGNITQEQTMTVTGGLVWWNDFIVIACYNLSDRQEELRVYLRTANLDNAFAHITKVDAETLLLSVFRDIVILFRADCSICLYSIERKSDGPNPTASIQVLQEVSMSRYIPHPFLVVSVTLTSVRTETGISLKMPQQLDLAAEKQKFSIFCMPEPRCHFEQETMRVS</sequence>
<accession>A0ACB8ER24</accession>
<organism evidence="1 2">
    <name type="scientific">Sphaerodactylus townsendi</name>
    <dbReference type="NCBI Taxonomy" id="933632"/>
    <lineage>
        <taxon>Eukaryota</taxon>
        <taxon>Metazoa</taxon>
        <taxon>Chordata</taxon>
        <taxon>Craniata</taxon>
        <taxon>Vertebrata</taxon>
        <taxon>Euteleostomi</taxon>
        <taxon>Lepidosauria</taxon>
        <taxon>Squamata</taxon>
        <taxon>Bifurcata</taxon>
        <taxon>Gekkota</taxon>
        <taxon>Sphaerodactylidae</taxon>
        <taxon>Sphaerodactylus</taxon>
    </lineage>
</organism>
<gene>
    <name evidence="1" type="primary">RIC1_1</name>
    <name evidence="1" type="ORF">K3G42_022950</name>
</gene>
<reference evidence="1" key="1">
    <citation type="submission" date="2021-08" db="EMBL/GenBank/DDBJ databases">
        <title>The first chromosome-level gecko genome reveals the dynamic sex chromosomes of Neotropical dwarf geckos (Sphaerodactylidae: Sphaerodactylus).</title>
        <authorList>
            <person name="Pinto B.J."/>
            <person name="Keating S.E."/>
            <person name="Gamble T."/>
        </authorList>
    </citation>
    <scope>NUCLEOTIDE SEQUENCE</scope>
    <source>
        <strain evidence="1">TG3544</strain>
    </source>
</reference>
<dbReference type="EMBL" id="CM037620">
    <property type="protein sequence ID" value="KAH7995217.1"/>
    <property type="molecule type" value="Genomic_DNA"/>
</dbReference>
<protein>
    <submittedName>
        <fullName evidence="1">WD40 repeat protein</fullName>
    </submittedName>
</protein>
<evidence type="ECO:0000313" key="1">
    <source>
        <dbReference type="EMBL" id="KAH7995217.1"/>
    </source>
</evidence>
<keyword evidence="2" id="KW-1185">Reference proteome</keyword>
<proteinExistence type="predicted"/>
<name>A0ACB8ER24_9SAUR</name>
<evidence type="ECO:0000313" key="2">
    <source>
        <dbReference type="Proteomes" id="UP000827872"/>
    </source>
</evidence>